<comment type="caution">
    <text evidence="2">The sequence shown here is derived from an EMBL/GenBank/DDBJ whole genome shotgun (WGS) entry which is preliminary data.</text>
</comment>
<keyword evidence="3" id="KW-1185">Reference proteome</keyword>
<feature type="transmembrane region" description="Helical" evidence="1">
    <location>
        <begin position="46"/>
        <end position="67"/>
    </location>
</feature>
<organism evidence="2 3">
    <name type="scientific">Paenibacillus sedimenti</name>
    <dbReference type="NCBI Taxonomy" id="2770274"/>
    <lineage>
        <taxon>Bacteria</taxon>
        <taxon>Bacillati</taxon>
        <taxon>Bacillota</taxon>
        <taxon>Bacilli</taxon>
        <taxon>Bacillales</taxon>
        <taxon>Paenibacillaceae</taxon>
        <taxon>Paenibacillus</taxon>
    </lineage>
</organism>
<feature type="transmembrane region" description="Helical" evidence="1">
    <location>
        <begin position="6"/>
        <end position="25"/>
    </location>
</feature>
<proteinExistence type="predicted"/>
<dbReference type="EMBL" id="JACVVD010000011">
    <property type="protein sequence ID" value="MBD0383584.1"/>
    <property type="molecule type" value="Genomic_DNA"/>
</dbReference>
<dbReference type="Pfam" id="PF10027">
    <property type="entry name" value="DUF2269"/>
    <property type="match status" value="1"/>
</dbReference>
<evidence type="ECO:0000256" key="1">
    <source>
        <dbReference type="SAM" id="Phobius"/>
    </source>
</evidence>
<dbReference type="RefSeq" id="WP_188177358.1">
    <property type="nucleotide sequence ID" value="NZ_JACVVD010000011.1"/>
</dbReference>
<protein>
    <submittedName>
        <fullName evidence="2">DUF2269 family protein</fullName>
    </submittedName>
</protein>
<name>A0A926KT12_9BACL</name>
<dbReference type="InterPro" id="IPR018729">
    <property type="entry name" value="DUF2269_transmembrane"/>
</dbReference>
<feature type="transmembrane region" description="Helical" evidence="1">
    <location>
        <begin position="131"/>
        <end position="149"/>
    </location>
</feature>
<sequence>MLLFLHVLGAVLFLGNIITAAFWKVRAHYGKQDLHNIHLTVKNIMLADYIFTVPGILLLLIPGHIMAFQLGYSLLTWNWVSVSLILFSISGIMWLFILLPLQRKMIRFSEDSLRLGEQTAAYRMVSKKWDIYGTVATIVPLITLVLMVWKPGT</sequence>
<reference evidence="2" key="1">
    <citation type="submission" date="2020-09" db="EMBL/GenBank/DDBJ databases">
        <title>Draft Genome Sequence of Paenibacillus sp. WST5.</title>
        <authorList>
            <person name="Bao Z."/>
        </authorList>
    </citation>
    <scope>NUCLEOTIDE SEQUENCE</scope>
    <source>
        <strain evidence="2">WST5</strain>
    </source>
</reference>
<accession>A0A926KT12</accession>
<feature type="transmembrane region" description="Helical" evidence="1">
    <location>
        <begin position="79"/>
        <end position="99"/>
    </location>
</feature>
<keyword evidence="1" id="KW-1133">Transmembrane helix</keyword>
<gene>
    <name evidence="2" type="ORF">ICC18_26110</name>
</gene>
<keyword evidence="1" id="KW-0812">Transmembrane</keyword>
<evidence type="ECO:0000313" key="2">
    <source>
        <dbReference type="EMBL" id="MBD0383584.1"/>
    </source>
</evidence>
<dbReference type="Proteomes" id="UP000650466">
    <property type="component" value="Unassembled WGS sequence"/>
</dbReference>
<keyword evidence="1" id="KW-0472">Membrane</keyword>
<evidence type="ECO:0000313" key="3">
    <source>
        <dbReference type="Proteomes" id="UP000650466"/>
    </source>
</evidence>
<dbReference type="AlphaFoldDB" id="A0A926KT12"/>